<comment type="caution">
    <text evidence="1">The sequence shown here is derived from an EMBL/GenBank/DDBJ whole genome shotgun (WGS) entry which is preliminary data.</text>
</comment>
<organism evidence="1 2">
    <name type="scientific">Smittium mucronatum</name>
    <dbReference type="NCBI Taxonomy" id="133383"/>
    <lineage>
        <taxon>Eukaryota</taxon>
        <taxon>Fungi</taxon>
        <taxon>Fungi incertae sedis</taxon>
        <taxon>Zoopagomycota</taxon>
        <taxon>Kickxellomycotina</taxon>
        <taxon>Harpellomycetes</taxon>
        <taxon>Harpellales</taxon>
        <taxon>Legeriomycetaceae</taxon>
        <taxon>Smittium</taxon>
    </lineage>
</organism>
<sequence>MTLQIIGSECGIIFQGYAPVDANSSVVYPLYFACHEKEGYCQDTAYFFGQVPDRYVAVRAPLSKSIQYRCYADI</sequence>
<evidence type="ECO:0000313" key="1">
    <source>
        <dbReference type="EMBL" id="OLY82268.1"/>
    </source>
</evidence>
<accession>A0A1R0GZL4</accession>
<gene>
    <name evidence="1" type="ORF">AYI68_g3616</name>
</gene>
<dbReference type="Proteomes" id="UP000187455">
    <property type="component" value="Unassembled WGS sequence"/>
</dbReference>
<name>A0A1R0GZL4_9FUNG</name>
<proteinExistence type="predicted"/>
<keyword evidence="2" id="KW-1185">Reference proteome</keyword>
<reference evidence="1 2" key="1">
    <citation type="journal article" date="2016" name="Mol. Biol. Evol.">
        <title>Genome-Wide Survey of Gut Fungi (Harpellales) Reveals the First Horizontally Transferred Ubiquitin Gene from a Mosquito Host.</title>
        <authorList>
            <person name="Wang Y."/>
            <person name="White M.M."/>
            <person name="Kvist S."/>
            <person name="Moncalvo J.M."/>
        </authorList>
    </citation>
    <scope>NUCLEOTIDE SEQUENCE [LARGE SCALE GENOMIC DNA]</scope>
    <source>
        <strain evidence="1 2">ALG-7-W6</strain>
    </source>
</reference>
<dbReference type="AlphaFoldDB" id="A0A1R0GZL4"/>
<dbReference type="EMBL" id="LSSL01001723">
    <property type="protein sequence ID" value="OLY82268.1"/>
    <property type="molecule type" value="Genomic_DNA"/>
</dbReference>
<evidence type="ECO:0000313" key="2">
    <source>
        <dbReference type="Proteomes" id="UP000187455"/>
    </source>
</evidence>
<protein>
    <submittedName>
        <fullName evidence="1">Uncharacterized protein</fullName>
    </submittedName>
</protein>